<dbReference type="GeneID" id="29078273"/>
<name>A0A1B3B1P3_9CAUD</name>
<protein>
    <submittedName>
        <fullName evidence="1">Uncharacterized protein</fullName>
    </submittedName>
</protein>
<dbReference type="RefSeq" id="YP_009277745.1">
    <property type="nucleotide sequence ID" value="NC_031001.1"/>
</dbReference>
<reference evidence="1 2" key="1">
    <citation type="submission" date="2016-07" db="EMBL/GenBank/DDBJ databases">
        <authorList>
            <person name="Montgomery M.T."/>
            <person name="Pope W.H."/>
            <person name="Garlena R.A."/>
            <person name="Russell D.A."/>
            <person name="Jacobs-Sera D."/>
            <person name="Hendrix R.W."/>
            <person name="Hatfull G.F."/>
        </authorList>
    </citation>
    <scope>NUCLEOTIDE SEQUENCE [LARGE SCALE GENOMIC DNA]</scope>
</reference>
<accession>A0A1B3B1P3</accession>
<sequence>MALKARKFKIRFQLRPRSSKKPQRISLVSQRRIVVNGKTVKAGQKVDLTDKKHQLKAIVAKPKATKNSRGDKQATIKAVRNVKAGKINGG</sequence>
<evidence type="ECO:0000313" key="1">
    <source>
        <dbReference type="EMBL" id="AOE44818.1"/>
    </source>
</evidence>
<keyword evidence="2" id="KW-1185">Reference proteome</keyword>
<dbReference type="KEGG" id="vg:29078273"/>
<proteinExistence type="predicted"/>
<evidence type="ECO:0000313" key="2">
    <source>
        <dbReference type="Proteomes" id="UP000204083"/>
    </source>
</evidence>
<dbReference type="EMBL" id="KX557285">
    <property type="protein sequence ID" value="AOE44818.1"/>
    <property type="molecule type" value="Genomic_DNA"/>
</dbReference>
<organism evidence="1 2">
    <name type="scientific">Gordonia phage Terapin</name>
    <dbReference type="NCBI Taxonomy" id="1887654"/>
    <lineage>
        <taxon>Viruses</taxon>
        <taxon>Duplodnaviria</taxon>
        <taxon>Heunggongvirae</taxon>
        <taxon>Uroviricota</taxon>
        <taxon>Caudoviricetes</taxon>
        <taxon>Terapinvirus</taxon>
        <taxon>Terapinvirus terapin</taxon>
    </lineage>
</organism>
<gene>
    <name evidence="1" type="primary">6</name>
    <name evidence="1" type="ORF">SEA_TERAPIN_6</name>
</gene>
<dbReference type="Proteomes" id="UP000204083">
    <property type="component" value="Segment"/>
</dbReference>